<sequence>MSTSGRMVSTLINCLQHWEPPRLISTYQGAFL</sequence>
<protein>
    <submittedName>
        <fullName evidence="1">Uncharacterized protein</fullName>
    </submittedName>
</protein>
<evidence type="ECO:0000313" key="1">
    <source>
        <dbReference type="EMBL" id="CAA7402793.1"/>
    </source>
</evidence>
<gene>
    <name evidence="1" type="ORF">SI8410_09013471</name>
</gene>
<dbReference type="Proteomes" id="UP000663760">
    <property type="component" value="Chromosome 9"/>
</dbReference>
<dbReference type="AlphaFoldDB" id="A0A7I8KYB7"/>
<evidence type="ECO:0000313" key="2">
    <source>
        <dbReference type="Proteomes" id="UP000663760"/>
    </source>
</evidence>
<keyword evidence="2" id="KW-1185">Reference proteome</keyword>
<accession>A0A7I8KYB7</accession>
<proteinExistence type="predicted"/>
<organism evidence="1 2">
    <name type="scientific">Spirodela intermedia</name>
    <name type="common">Intermediate duckweed</name>
    <dbReference type="NCBI Taxonomy" id="51605"/>
    <lineage>
        <taxon>Eukaryota</taxon>
        <taxon>Viridiplantae</taxon>
        <taxon>Streptophyta</taxon>
        <taxon>Embryophyta</taxon>
        <taxon>Tracheophyta</taxon>
        <taxon>Spermatophyta</taxon>
        <taxon>Magnoliopsida</taxon>
        <taxon>Liliopsida</taxon>
        <taxon>Araceae</taxon>
        <taxon>Lemnoideae</taxon>
        <taxon>Spirodela</taxon>
    </lineage>
</organism>
<dbReference type="EMBL" id="LR746272">
    <property type="protein sequence ID" value="CAA7402793.1"/>
    <property type="molecule type" value="Genomic_DNA"/>
</dbReference>
<reference evidence="1" key="1">
    <citation type="submission" date="2020-02" db="EMBL/GenBank/DDBJ databases">
        <authorList>
            <person name="Scholz U."/>
            <person name="Mascher M."/>
            <person name="Fiebig A."/>
        </authorList>
    </citation>
    <scope>NUCLEOTIDE SEQUENCE</scope>
</reference>
<name>A0A7I8KYB7_SPIIN</name>